<dbReference type="PROSITE" id="PS00107">
    <property type="entry name" value="PROTEIN_KINASE_ATP"/>
    <property type="match status" value="1"/>
</dbReference>
<dbReference type="GO" id="GO:0009847">
    <property type="term" value="P:spore germination"/>
    <property type="evidence" value="ECO:0007669"/>
    <property type="project" value="UniProtKB-ARBA"/>
</dbReference>
<accession>A0A940SIW3</accession>
<evidence type="ECO:0000259" key="16">
    <source>
        <dbReference type="PROSITE" id="PS51178"/>
    </source>
</evidence>
<evidence type="ECO:0000256" key="13">
    <source>
        <dbReference type="PROSITE-ProRule" id="PRU10141"/>
    </source>
</evidence>
<feature type="binding site" evidence="13">
    <location>
        <position position="40"/>
    </location>
    <ligand>
        <name>ATP</name>
        <dbReference type="ChEBI" id="CHEBI:30616"/>
    </ligand>
</feature>
<dbReference type="GO" id="GO:0071224">
    <property type="term" value="P:cellular response to peptidoglycan"/>
    <property type="evidence" value="ECO:0007669"/>
    <property type="project" value="UniProtKB-ARBA"/>
</dbReference>
<dbReference type="GO" id="GO:0007165">
    <property type="term" value="P:signal transduction"/>
    <property type="evidence" value="ECO:0007669"/>
    <property type="project" value="UniProtKB-ARBA"/>
</dbReference>
<evidence type="ECO:0000256" key="5">
    <source>
        <dbReference type="ARBA" id="ARBA00022741"/>
    </source>
</evidence>
<dbReference type="SMART" id="SM00740">
    <property type="entry name" value="PASTA"/>
    <property type="match status" value="3"/>
</dbReference>
<evidence type="ECO:0000256" key="10">
    <source>
        <dbReference type="ARBA" id="ARBA00048679"/>
    </source>
</evidence>
<reference evidence="17" key="1">
    <citation type="submission" date="2021-04" db="EMBL/GenBank/DDBJ databases">
        <title>Genome seq and assembly of Bacillus sp.</title>
        <authorList>
            <person name="Chhetri G."/>
        </authorList>
    </citation>
    <scope>NUCLEOTIDE SEQUENCE</scope>
    <source>
        <strain evidence="17">RG28</strain>
    </source>
</reference>
<keyword evidence="14" id="KW-0472">Membrane</keyword>
<dbReference type="PROSITE" id="PS51178">
    <property type="entry name" value="PASTA"/>
    <property type="match status" value="2"/>
</dbReference>
<dbReference type="FunFam" id="3.30.200.20:FF:000035">
    <property type="entry name" value="Serine/threonine protein kinase Stk1"/>
    <property type="match status" value="1"/>
</dbReference>
<evidence type="ECO:0000256" key="11">
    <source>
        <dbReference type="ARBA" id="ARBA00060432"/>
    </source>
</evidence>
<dbReference type="SUPFAM" id="SSF56112">
    <property type="entry name" value="Protein kinase-like (PK-like)"/>
    <property type="match status" value="1"/>
</dbReference>
<sequence>MMIGKRLNDRYKILKLIGSGGMSIVYLAHDMILDRDVAVKMLRLDYSDDPDFLRRFQREAYSVTTLSHPNIVSSYDVGEENGLHYIVMEYVKGETLKEYIQRNYPIDIETVLKIMEQLTSAIAHAHHFQIVHRDIKPQNILINSDGKVKVTDFGIATASTSVTITQTNTVLGSVHYISPEQARGGIANKKTDIYSLGIVMFELLTGRVPFSGESVVSIALKHLQSEVPPPSRWNDTIPQSVENIVLKATAKDPFYRYESVDEMKLDVQTALDQDRKNEKKYVIPSNNEETKIIPIIKDVPNTNDEDTVIIPVQKGKDNVVSSNNKIQDKKNKKKTKNNKKNRFAKFIIGIFIVLTIGGLLAITVIPALFLPNDIEIPDVRNMTYENAVTLLASKGLKVNDPKEISDNEIEKGKVVKTSPGIGETVKEKSSITIYKSSGKQSGEMEDLTGYQYDSIKDRLKSDYKSVTTHYVENDASEGEIVDQSPKAGDAVVQSDEDLEVWISKGHSSFGIRDLTGWTKGDVNSYKKENNLKVIFQDQQSDTVDNGLVISQTPSAGSQVKEGDSIIVVLSSGAPIQKPKEVLIKVQVPYMPSVPDAPETIQVYITDAKNTGDKPAITRTITETTPISFTLTILPGQTASYKILGDGQVKEIVPKQNEPY</sequence>
<feature type="domain" description="PASTA" evidence="16">
    <location>
        <begin position="505"/>
        <end position="571"/>
    </location>
</feature>
<evidence type="ECO:0000256" key="12">
    <source>
        <dbReference type="ARBA" id="ARBA00070041"/>
    </source>
</evidence>
<dbReference type="Proteomes" id="UP000682134">
    <property type="component" value="Unassembled WGS sequence"/>
</dbReference>
<protein>
    <recommendedName>
        <fullName evidence="12">Serine/threonine-protein kinase PrkC</fullName>
        <ecNumber evidence="1">2.7.11.1</ecNumber>
    </recommendedName>
</protein>
<keyword evidence="3" id="KW-0309">Germination</keyword>
<organism evidence="17 18">
    <name type="scientific">Gottfriedia endophytica</name>
    <dbReference type="NCBI Taxonomy" id="2820819"/>
    <lineage>
        <taxon>Bacteria</taxon>
        <taxon>Bacillati</taxon>
        <taxon>Bacillota</taxon>
        <taxon>Bacilli</taxon>
        <taxon>Bacillales</taxon>
        <taxon>Bacillaceae</taxon>
        <taxon>Gottfriedia</taxon>
    </lineage>
</organism>
<dbReference type="Gene3D" id="1.10.510.10">
    <property type="entry name" value="Transferase(Phosphotransferase) domain 1"/>
    <property type="match status" value="1"/>
</dbReference>
<comment type="caution">
    <text evidence="17">The sequence shown here is derived from an EMBL/GenBank/DDBJ whole genome shotgun (WGS) entry which is preliminary data.</text>
</comment>
<keyword evidence="14" id="KW-0812">Transmembrane</keyword>
<dbReference type="SUPFAM" id="SSF54184">
    <property type="entry name" value="Penicillin-binding protein 2x (pbp-2x), c-terminal domain"/>
    <property type="match status" value="1"/>
</dbReference>
<feature type="domain" description="Protein kinase" evidence="15">
    <location>
        <begin position="11"/>
        <end position="271"/>
    </location>
</feature>
<evidence type="ECO:0000313" key="17">
    <source>
        <dbReference type="EMBL" id="MBP0724861.1"/>
    </source>
</evidence>
<proteinExistence type="predicted"/>
<dbReference type="InterPro" id="IPR008271">
    <property type="entry name" value="Ser/Thr_kinase_AS"/>
</dbReference>
<evidence type="ECO:0000256" key="14">
    <source>
        <dbReference type="SAM" id="Phobius"/>
    </source>
</evidence>
<name>A0A940SIW3_9BACI</name>
<dbReference type="EMBL" id="JAGIYQ010000003">
    <property type="protein sequence ID" value="MBP0724861.1"/>
    <property type="molecule type" value="Genomic_DNA"/>
</dbReference>
<dbReference type="InterPro" id="IPR017441">
    <property type="entry name" value="Protein_kinase_ATP_BS"/>
</dbReference>
<evidence type="ECO:0000256" key="6">
    <source>
        <dbReference type="ARBA" id="ARBA00022777"/>
    </source>
</evidence>
<evidence type="ECO:0000256" key="2">
    <source>
        <dbReference type="ARBA" id="ARBA00022527"/>
    </source>
</evidence>
<comment type="catalytic activity">
    <reaction evidence="10">
        <text>L-seryl-[protein] + ATP = O-phospho-L-seryl-[protein] + ADP + H(+)</text>
        <dbReference type="Rhea" id="RHEA:17989"/>
        <dbReference type="Rhea" id="RHEA-COMP:9863"/>
        <dbReference type="Rhea" id="RHEA-COMP:11604"/>
        <dbReference type="ChEBI" id="CHEBI:15378"/>
        <dbReference type="ChEBI" id="CHEBI:29999"/>
        <dbReference type="ChEBI" id="CHEBI:30616"/>
        <dbReference type="ChEBI" id="CHEBI:83421"/>
        <dbReference type="ChEBI" id="CHEBI:456216"/>
        <dbReference type="EC" id="2.7.11.1"/>
    </reaction>
</comment>
<keyword evidence="8" id="KW-0735">Signal-anchor</keyword>
<evidence type="ECO:0000256" key="3">
    <source>
        <dbReference type="ARBA" id="ARBA00022544"/>
    </source>
</evidence>
<dbReference type="Gene3D" id="3.30.10.20">
    <property type="match status" value="3"/>
</dbReference>
<evidence type="ECO:0000313" key="18">
    <source>
        <dbReference type="Proteomes" id="UP000682134"/>
    </source>
</evidence>
<keyword evidence="4" id="KW-0808">Transferase</keyword>
<dbReference type="PANTHER" id="PTHR43289">
    <property type="entry name" value="MITOGEN-ACTIVATED PROTEIN KINASE KINASE KINASE 20-RELATED"/>
    <property type="match status" value="1"/>
</dbReference>
<comment type="subcellular location">
    <subcellularLocation>
        <location evidence="11">Spore membrane</location>
        <topology evidence="11">Single-pass type II membrane protein</topology>
    </subcellularLocation>
</comment>
<dbReference type="FunFam" id="1.10.510.10:FF:000021">
    <property type="entry name" value="Serine/threonine protein kinase"/>
    <property type="match status" value="1"/>
</dbReference>
<dbReference type="Gene3D" id="3.30.200.20">
    <property type="entry name" value="Phosphorylase Kinase, domain 1"/>
    <property type="match status" value="1"/>
</dbReference>
<dbReference type="RefSeq" id="WP_209403884.1">
    <property type="nucleotide sequence ID" value="NZ_JAGIYQ010000003.1"/>
</dbReference>
<evidence type="ECO:0000256" key="9">
    <source>
        <dbReference type="ARBA" id="ARBA00047899"/>
    </source>
</evidence>
<keyword evidence="5 13" id="KW-0547">Nucleotide-binding</keyword>
<comment type="catalytic activity">
    <reaction evidence="9">
        <text>L-threonyl-[protein] + ATP = O-phospho-L-threonyl-[protein] + ADP + H(+)</text>
        <dbReference type="Rhea" id="RHEA:46608"/>
        <dbReference type="Rhea" id="RHEA-COMP:11060"/>
        <dbReference type="Rhea" id="RHEA-COMP:11605"/>
        <dbReference type="ChEBI" id="CHEBI:15378"/>
        <dbReference type="ChEBI" id="CHEBI:30013"/>
        <dbReference type="ChEBI" id="CHEBI:30616"/>
        <dbReference type="ChEBI" id="CHEBI:61977"/>
        <dbReference type="ChEBI" id="CHEBI:456216"/>
        <dbReference type="EC" id="2.7.11.1"/>
    </reaction>
</comment>
<evidence type="ECO:0000256" key="7">
    <source>
        <dbReference type="ARBA" id="ARBA00022840"/>
    </source>
</evidence>
<dbReference type="PROSITE" id="PS00108">
    <property type="entry name" value="PROTEIN_KINASE_ST"/>
    <property type="match status" value="1"/>
</dbReference>
<feature type="transmembrane region" description="Helical" evidence="14">
    <location>
        <begin position="343"/>
        <end position="370"/>
    </location>
</feature>
<dbReference type="InterPro" id="IPR000719">
    <property type="entry name" value="Prot_kinase_dom"/>
</dbReference>
<evidence type="ECO:0000256" key="1">
    <source>
        <dbReference type="ARBA" id="ARBA00012513"/>
    </source>
</evidence>
<dbReference type="NCBIfam" id="NF033483">
    <property type="entry name" value="PknB_PASTA_kin"/>
    <property type="match status" value="1"/>
</dbReference>
<evidence type="ECO:0000256" key="4">
    <source>
        <dbReference type="ARBA" id="ARBA00022679"/>
    </source>
</evidence>
<dbReference type="CDD" id="cd06577">
    <property type="entry name" value="PASTA_pknB"/>
    <property type="match status" value="2"/>
</dbReference>
<dbReference type="SMART" id="SM00220">
    <property type="entry name" value="S_TKc"/>
    <property type="match status" value="1"/>
</dbReference>
<keyword evidence="18" id="KW-1185">Reference proteome</keyword>
<keyword evidence="2" id="KW-0723">Serine/threonine-protein kinase</keyword>
<evidence type="ECO:0000256" key="8">
    <source>
        <dbReference type="ARBA" id="ARBA00022968"/>
    </source>
</evidence>
<dbReference type="Pfam" id="PF00069">
    <property type="entry name" value="Pkinase"/>
    <property type="match status" value="1"/>
</dbReference>
<dbReference type="InterPro" id="IPR005543">
    <property type="entry name" value="PASTA_dom"/>
</dbReference>
<keyword evidence="6 17" id="KW-0418">Kinase</keyword>
<keyword evidence="14" id="KW-1133">Transmembrane helix</keyword>
<dbReference type="PROSITE" id="PS50011">
    <property type="entry name" value="PROTEIN_KINASE_DOM"/>
    <property type="match status" value="1"/>
</dbReference>
<dbReference type="EC" id="2.7.11.1" evidence="1"/>
<feature type="domain" description="PASTA" evidence="16">
    <location>
        <begin position="370"/>
        <end position="437"/>
    </location>
</feature>
<dbReference type="AlphaFoldDB" id="A0A940SIW3"/>
<dbReference type="InterPro" id="IPR011009">
    <property type="entry name" value="Kinase-like_dom_sf"/>
</dbReference>
<gene>
    <name evidence="17" type="primary">pknB</name>
    <name evidence="17" type="ORF">J5Y03_06605</name>
</gene>
<dbReference type="CDD" id="cd14014">
    <property type="entry name" value="STKc_PknB_like"/>
    <property type="match status" value="1"/>
</dbReference>
<dbReference type="GO" id="GO:0005524">
    <property type="term" value="F:ATP binding"/>
    <property type="evidence" value="ECO:0007669"/>
    <property type="project" value="UniProtKB-UniRule"/>
</dbReference>
<dbReference type="GO" id="GO:0004674">
    <property type="term" value="F:protein serine/threonine kinase activity"/>
    <property type="evidence" value="ECO:0007669"/>
    <property type="project" value="UniProtKB-KW"/>
</dbReference>
<dbReference type="Pfam" id="PF03793">
    <property type="entry name" value="PASTA"/>
    <property type="match status" value="3"/>
</dbReference>
<evidence type="ECO:0000259" key="15">
    <source>
        <dbReference type="PROSITE" id="PS50011"/>
    </source>
</evidence>
<keyword evidence="7 13" id="KW-0067">ATP-binding</keyword>
<dbReference type="Gene3D" id="2.60.40.2560">
    <property type="match status" value="1"/>
</dbReference>
<dbReference type="PANTHER" id="PTHR43289:SF34">
    <property type="entry name" value="SERINE_THREONINE-PROTEIN KINASE YBDM-RELATED"/>
    <property type="match status" value="1"/>
</dbReference>